<name>A0ACB8Q5S3_9AGAM</name>
<proteinExistence type="predicted"/>
<dbReference type="EMBL" id="MU274041">
    <property type="protein sequence ID" value="KAI0027023.1"/>
    <property type="molecule type" value="Genomic_DNA"/>
</dbReference>
<reference evidence="1" key="2">
    <citation type="journal article" date="2022" name="New Phytol.">
        <title>Evolutionary transition to the ectomycorrhizal habit in the genomes of a hyperdiverse lineage of mushroom-forming fungi.</title>
        <authorList>
            <person name="Looney B."/>
            <person name="Miyauchi S."/>
            <person name="Morin E."/>
            <person name="Drula E."/>
            <person name="Courty P.E."/>
            <person name="Kohler A."/>
            <person name="Kuo A."/>
            <person name="LaButti K."/>
            <person name="Pangilinan J."/>
            <person name="Lipzen A."/>
            <person name="Riley R."/>
            <person name="Andreopoulos W."/>
            <person name="He G."/>
            <person name="Johnson J."/>
            <person name="Nolan M."/>
            <person name="Tritt A."/>
            <person name="Barry K.W."/>
            <person name="Grigoriev I.V."/>
            <person name="Nagy L.G."/>
            <person name="Hibbett D."/>
            <person name="Henrissat B."/>
            <person name="Matheny P.B."/>
            <person name="Labbe J."/>
            <person name="Martin F.M."/>
        </authorList>
    </citation>
    <scope>NUCLEOTIDE SEQUENCE</scope>
    <source>
        <strain evidence="1">EC-137</strain>
    </source>
</reference>
<keyword evidence="2" id="KW-1185">Reference proteome</keyword>
<evidence type="ECO:0000313" key="2">
    <source>
        <dbReference type="Proteomes" id="UP000814128"/>
    </source>
</evidence>
<gene>
    <name evidence="1" type="ORF">K488DRAFT_74877</name>
</gene>
<sequence length="134" mass="15176">MCRVPYRNNRSSAPVIVLSAEFKVRSIWDRIFAERRGNNQENHEDDSEGRVVRRCSSAPAIVSYSEHGSRQPMDGKAEDNEDNGLDPAPASDHISPDDIVVDKPYRVEAKWGTFIWLLNSWGVGRAGGREEYTR</sequence>
<comment type="caution">
    <text evidence="1">The sequence shown here is derived from an EMBL/GenBank/DDBJ whole genome shotgun (WGS) entry which is preliminary data.</text>
</comment>
<evidence type="ECO:0000313" key="1">
    <source>
        <dbReference type="EMBL" id="KAI0027023.1"/>
    </source>
</evidence>
<reference evidence="1" key="1">
    <citation type="submission" date="2021-02" db="EMBL/GenBank/DDBJ databases">
        <authorList>
            <consortium name="DOE Joint Genome Institute"/>
            <person name="Ahrendt S."/>
            <person name="Looney B.P."/>
            <person name="Miyauchi S."/>
            <person name="Morin E."/>
            <person name="Drula E."/>
            <person name="Courty P.E."/>
            <person name="Chicoki N."/>
            <person name="Fauchery L."/>
            <person name="Kohler A."/>
            <person name="Kuo A."/>
            <person name="Labutti K."/>
            <person name="Pangilinan J."/>
            <person name="Lipzen A."/>
            <person name="Riley R."/>
            <person name="Andreopoulos W."/>
            <person name="He G."/>
            <person name="Johnson J."/>
            <person name="Barry K.W."/>
            <person name="Grigoriev I.V."/>
            <person name="Nagy L."/>
            <person name="Hibbett D."/>
            <person name="Henrissat B."/>
            <person name="Matheny P.B."/>
            <person name="Labbe J."/>
            <person name="Martin F."/>
        </authorList>
    </citation>
    <scope>NUCLEOTIDE SEQUENCE</scope>
    <source>
        <strain evidence="1">EC-137</strain>
    </source>
</reference>
<dbReference type="Proteomes" id="UP000814128">
    <property type="component" value="Unassembled WGS sequence"/>
</dbReference>
<accession>A0ACB8Q5S3</accession>
<protein>
    <submittedName>
        <fullName evidence="1">Uncharacterized protein</fullName>
    </submittedName>
</protein>
<organism evidence="1 2">
    <name type="scientific">Vararia minispora EC-137</name>
    <dbReference type="NCBI Taxonomy" id="1314806"/>
    <lineage>
        <taxon>Eukaryota</taxon>
        <taxon>Fungi</taxon>
        <taxon>Dikarya</taxon>
        <taxon>Basidiomycota</taxon>
        <taxon>Agaricomycotina</taxon>
        <taxon>Agaricomycetes</taxon>
        <taxon>Russulales</taxon>
        <taxon>Lachnocladiaceae</taxon>
        <taxon>Vararia</taxon>
    </lineage>
</organism>